<protein>
    <submittedName>
        <fullName evidence="2">Hemin uptake protein HemP</fullName>
    </submittedName>
</protein>
<dbReference type="RefSeq" id="WP_268882901.1">
    <property type="nucleotide sequence ID" value="NZ_CP114029.1"/>
</dbReference>
<dbReference type="EMBL" id="CP114029">
    <property type="protein sequence ID" value="WAP70408.1"/>
    <property type="molecule type" value="Genomic_DNA"/>
</dbReference>
<dbReference type="Gene3D" id="2.10.70.10">
    <property type="entry name" value="Complement Module, domain 1"/>
    <property type="match status" value="1"/>
</dbReference>
<reference evidence="2" key="1">
    <citation type="submission" date="2022-12" db="EMBL/GenBank/DDBJ databases">
        <title>Jiella pelagia sp. nov., isolated from phosphonate enriched culture of Northwest Pacific surface seawater.</title>
        <authorList>
            <person name="Shin D.Y."/>
            <person name="Hwang C.Y."/>
        </authorList>
    </citation>
    <scope>NUCLEOTIDE SEQUENCE</scope>
    <source>
        <strain evidence="2">HL-NP1</strain>
    </source>
</reference>
<sequence>MDDEAGRHEQERPDGTVKSATQMGRRILSAQELFADRQEIEIHLGDAVYRLRLTRAGKLILTK</sequence>
<evidence type="ECO:0000256" key="1">
    <source>
        <dbReference type="SAM" id="MobiDB-lite"/>
    </source>
</evidence>
<organism evidence="2 3">
    <name type="scientific">Jiella pelagia</name>
    <dbReference type="NCBI Taxonomy" id="2986949"/>
    <lineage>
        <taxon>Bacteria</taxon>
        <taxon>Pseudomonadati</taxon>
        <taxon>Pseudomonadota</taxon>
        <taxon>Alphaproteobacteria</taxon>
        <taxon>Hyphomicrobiales</taxon>
        <taxon>Aurantimonadaceae</taxon>
        <taxon>Jiella</taxon>
    </lineage>
</organism>
<keyword evidence="3" id="KW-1185">Reference proteome</keyword>
<evidence type="ECO:0000313" key="3">
    <source>
        <dbReference type="Proteomes" id="UP001164020"/>
    </source>
</evidence>
<feature type="compositionally biased region" description="Basic and acidic residues" evidence="1">
    <location>
        <begin position="1"/>
        <end position="15"/>
    </location>
</feature>
<gene>
    <name evidence="2" type="ORF">OH818_10285</name>
</gene>
<proteinExistence type="predicted"/>
<dbReference type="Pfam" id="PF10636">
    <property type="entry name" value="hemP"/>
    <property type="match status" value="1"/>
</dbReference>
<name>A0ABY7C6J8_9HYPH</name>
<dbReference type="InterPro" id="IPR019600">
    <property type="entry name" value="Hemin_uptake_protein_HemP"/>
</dbReference>
<accession>A0ABY7C6J8</accession>
<evidence type="ECO:0000313" key="2">
    <source>
        <dbReference type="EMBL" id="WAP70408.1"/>
    </source>
</evidence>
<dbReference type="Proteomes" id="UP001164020">
    <property type="component" value="Chromosome"/>
</dbReference>
<feature type="region of interest" description="Disordered" evidence="1">
    <location>
        <begin position="1"/>
        <end position="22"/>
    </location>
</feature>